<sequence>MAKIKKLFEDYRNAFPKESRKYLNDSIDVYEELVKSRNGAIMEYNSSIQLLFENMGLVKSLKAQADDLGQKSIAIDSNLPSVVHWFRRARDNLRLSIMQDLNNQSRAIRYWGLNEHPPLTDAMPLMKAVSLGNKRQDLHQVFRRCLERYAASVRNIWPREEKQQGLSYKFSGENLANLKTNKTVSGIEKYIAIIRLDPVTTHHIFGNYVDIRLRQVRLWLPGVDCKKDYTGHKKLTVDLIHMGDETIQNDNRQDIYFAHDRVQISFYYYVDQVSKIEEATSDKVFGTQQIEDSFTLSGNKSDIAAIGPFATWKMVISSENNEGLNMEGVREAFLEFRGTSRPAREAYAARPST</sequence>
<organism evidence="1 2">
    <name type="scientific">Penicillium freii</name>
    <dbReference type="NCBI Taxonomy" id="48697"/>
    <lineage>
        <taxon>Eukaryota</taxon>
        <taxon>Fungi</taxon>
        <taxon>Dikarya</taxon>
        <taxon>Ascomycota</taxon>
        <taxon>Pezizomycotina</taxon>
        <taxon>Eurotiomycetes</taxon>
        <taxon>Eurotiomycetidae</taxon>
        <taxon>Eurotiales</taxon>
        <taxon>Aspergillaceae</taxon>
        <taxon>Penicillium</taxon>
    </lineage>
</organism>
<dbReference type="STRING" id="48697.A0A101MHP8"/>
<evidence type="ECO:0000313" key="2">
    <source>
        <dbReference type="Proteomes" id="UP000055045"/>
    </source>
</evidence>
<proteinExistence type="predicted"/>
<accession>A0A101MHP8</accession>
<dbReference type="EMBL" id="LLXE01000160">
    <property type="protein sequence ID" value="KUM60791.1"/>
    <property type="molecule type" value="Genomic_DNA"/>
</dbReference>
<protein>
    <submittedName>
        <fullName evidence="1">Uncharacterized protein</fullName>
    </submittedName>
</protein>
<evidence type="ECO:0000313" key="1">
    <source>
        <dbReference type="EMBL" id="KUM60791.1"/>
    </source>
</evidence>
<name>A0A101MHP8_PENFR</name>
<gene>
    <name evidence="1" type="ORF">ACN42_g6329</name>
</gene>
<dbReference type="Proteomes" id="UP000055045">
    <property type="component" value="Unassembled WGS sequence"/>
</dbReference>
<keyword evidence="2" id="KW-1185">Reference proteome</keyword>
<dbReference type="AlphaFoldDB" id="A0A101MHP8"/>
<comment type="caution">
    <text evidence="1">The sequence shown here is derived from an EMBL/GenBank/DDBJ whole genome shotgun (WGS) entry which is preliminary data.</text>
</comment>
<reference evidence="1 2" key="1">
    <citation type="submission" date="2015-10" db="EMBL/GenBank/DDBJ databases">
        <title>Genome sequencing of Penicillium freii.</title>
        <authorList>
            <person name="Nguyen H.D."/>
            <person name="Visagie C.M."/>
            <person name="Seifert K.A."/>
        </authorList>
    </citation>
    <scope>NUCLEOTIDE SEQUENCE [LARGE SCALE GENOMIC DNA]</scope>
    <source>
        <strain evidence="1 2">DAOM 242723</strain>
    </source>
</reference>